<comment type="caution">
    <text evidence="2">The sequence shown here is derived from an EMBL/GenBank/DDBJ whole genome shotgun (WGS) entry which is preliminary data.</text>
</comment>
<accession>A0ABU2H8S5</accession>
<sequence>MQGNDSLDLSSVYQPEEPHDQPRAFYVDCWDEDLDDVVHRYYGVTNPVRGGGIAQPLTGSGMHSFADVRQLAARLGGEVAWL</sequence>
<gene>
    <name evidence="2" type="ORF">RIF23_15530</name>
</gene>
<feature type="region of interest" description="Disordered" evidence="1">
    <location>
        <begin position="1"/>
        <end position="20"/>
    </location>
</feature>
<name>A0ABU2H8S5_9ACTN</name>
<protein>
    <submittedName>
        <fullName evidence="2">Uncharacterized protein</fullName>
    </submittedName>
</protein>
<reference evidence="3" key="1">
    <citation type="submission" date="2023-07" db="EMBL/GenBank/DDBJ databases">
        <title>Novel species in the genus Lipingzhangella isolated from Sambhar Salt Lake.</title>
        <authorList>
            <person name="Jiya N."/>
            <person name="Kajale S."/>
            <person name="Sharma A."/>
        </authorList>
    </citation>
    <scope>NUCLEOTIDE SEQUENCE [LARGE SCALE GENOMIC DNA]</scope>
    <source>
        <strain evidence="3">LS1_29</strain>
    </source>
</reference>
<dbReference type="Proteomes" id="UP001250214">
    <property type="component" value="Unassembled WGS sequence"/>
</dbReference>
<evidence type="ECO:0000313" key="2">
    <source>
        <dbReference type="EMBL" id="MDS1271706.1"/>
    </source>
</evidence>
<organism evidence="2 3">
    <name type="scientific">Lipingzhangella rawalii</name>
    <dbReference type="NCBI Taxonomy" id="2055835"/>
    <lineage>
        <taxon>Bacteria</taxon>
        <taxon>Bacillati</taxon>
        <taxon>Actinomycetota</taxon>
        <taxon>Actinomycetes</taxon>
        <taxon>Streptosporangiales</taxon>
        <taxon>Nocardiopsidaceae</taxon>
        <taxon>Lipingzhangella</taxon>
    </lineage>
</organism>
<evidence type="ECO:0000256" key="1">
    <source>
        <dbReference type="SAM" id="MobiDB-lite"/>
    </source>
</evidence>
<proteinExistence type="predicted"/>
<dbReference type="EMBL" id="JAVLVT010000007">
    <property type="protein sequence ID" value="MDS1271706.1"/>
    <property type="molecule type" value="Genomic_DNA"/>
</dbReference>
<keyword evidence="3" id="KW-1185">Reference proteome</keyword>
<dbReference type="RefSeq" id="WP_310913269.1">
    <property type="nucleotide sequence ID" value="NZ_JAVLVT010000007.1"/>
</dbReference>
<feature type="compositionally biased region" description="Polar residues" evidence="1">
    <location>
        <begin position="1"/>
        <end position="13"/>
    </location>
</feature>
<evidence type="ECO:0000313" key="3">
    <source>
        <dbReference type="Proteomes" id="UP001250214"/>
    </source>
</evidence>